<accession>A0A1V9R1Y9</accession>
<comment type="caution">
    <text evidence="1">The sequence shown here is derived from an EMBL/GenBank/DDBJ whole genome shotgun (WGS) entry which is preliminary data.</text>
</comment>
<evidence type="ECO:0000313" key="2">
    <source>
        <dbReference type="Proteomes" id="UP000192638"/>
    </source>
</evidence>
<dbReference type="NCBIfam" id="TIGR01537">
    <property type="entry name" value="portal_HK97"/>
    <property type="match status" value="1"/>
</dbReference>
<proteinExistence type="predicted"/>
<dbReference type="Proteomes" id="UP000192638">
    <property type="component" value="Unassembled WGS sequence"/>
</dbReference>
<sequence length="375" mass="43182">MGIFSNLFGATTEPTYALDVDWDFQDASTRAYLKRVALDAGVNFIARRFAQAKFKHLKNGKFVNDDSLYKLNTRPNRNETATQFWEHVIHRLIYEGECLIIVNDTKDLLVAESFVHNKYANLEDTFNGVYVRGYRFERTYNMSDVIYLNYQNTRLENYTNSLFSDYGTMLGRMVDIQMRNNQIRGILKSNLTSGTQDKRQKELQNYLDKIFNSFKNRDVAVVPLTNGFEYQEIGGTKSNTQQQFEQIKQLRKDAIATVADILGIPENLLFETPTEIGGLEDSFNNGTLQFFYQLILDEINSKLVSNYANEEYQIIGKNKKDIFSLAEPIDKLVASGAVTRNEIRELLGLERSDDPDLDEFYITKNYSKGGETDEN</sequence>
<organism evidence="1 2">
    <name type="scientific">Ligilactobacillus salivarius</name>
    <dbReference type="NCBI Taxonomy" id="1624"/>
    <lineage>
        <taxon>Bacteria</taxon>
        <taxon>Bacillati</taxon>
        <taxon>Bacillota</taxon>
        <taxon>Bacilli</taxon>
        <taxon>Lactobacillales</taxon>
        <taxon>Lactobacillaceae</taxon>
        <taxon>Ligilactobacillus</taxon>
    </lineage>
</organism>
<reference evidence="1 2" key="1">
    <citation type="submission" date="2017-03" db="EMBL/GenBank/DDBJ databases">
        <title>Phylogenomics and comparative genomics of Lactobacillus salivarius, a mammalian gut commensal.</title>
        <authorList>
            <person name="Harris H.M."/>
        </authorList>
    </citation>
    <scope>NUCLEOTIDE SEQUENCE [LARGE SCALE GENOMIC DNA]</scope>
    <source>
        <strain evidence="1 2">LMG 14477</strain>
    </source>
</reference>
<name>A0A1V9R1Y9_9LACO</name>
<evidence type="ECO:0000313" key="1">
    <source>
        <dbReference type="EMBL" id="OQQ84470.1"/>
    </source>
</evidence>
<dbReference type="RefSeq" id="WP_081530453.1">
    <property type="nucleotide sequence ID" value="NZ_NBEB01000040.1"/>
</dbReference>
<dbReference type="EMBL" id="NBEB01000040">
    <property type="protein sequence ID" value="OQQ84470.1"/>
    <property type="molecule type" value="Genomic_DNA"/>
</dbReference>
<dbReference type="Pfam" id="PF04860">
    <property type="entry name" value="Phage_portal"/>
    <property type="match status" value="1"/>
</dbReference>
<dbReference type="InterPro" id="IPR006427">
    <property type="entry name" value="Portal_HK97"/>
</dbReference>
<protein>
    <submittedName>
        <fullName evidence="1">Phage portal protein</fullName>
    </submittedName>
</protein>
<dbReference type="InterPro" id="IPR006944">
    <property type="entry name" value="Phage/GTA_portal"/>
</dbReference>
<gene>
    <name evidence="1" type="ORF">B6U60_03990</name>
</gene>
<dbReference type="AlphaFoldDB" id="A0A1V9R1Y9"/>